<name>A0A1F5LW52_PENAI</name>
<reference evidence="4 5" key="1">
    <citation type="journal article" date="2016" name="Sci. Rep.">
        <title>Penicillium arizonense, a new, genome sequenced fungal species, reveals a high chemical diversity in secreted metabolites.</title>
        <authorList>
            <person name="Grijseels S."/>
            <person name="Nielsen J.C."/>
            <person name="Randelovic M."/>
            <person name="Nielsen J."/>
            <person name="Nielsen K.F."/>
            <person name="Workman M."/>
            <person name="Frisvad J.C."/>
        </authorList>
    </citation>
    <scope>NUCLEOTIDE SEQUENCE [LARGE SCALE GENOMIC DNA]</scope>
    <source>
        <strain evidence="4 5">CBS 141311</strain>
    </source>
</reference>
<evidence type="ECO:0000256" key="2">
    <source>
        <dbReference type="SAM" id="MobiDB-lite"/>
    </source>
</evidence>
<dbReference type="CDD" id="cd12148">
    <property type="entry name" value="fungal_TF_MHR"/>
    <property type="match status" value="1"/>
</dbReference>
<dbReference type="AlphaFoldDB" id="A0A1F5LW52"/>
<protein>
    <recommendedName>
        <fullName evidence="3">Xylanolytic transcriptional activator regulatory domain-containing protein</fullName>
    </recommendedName>
</protein>
<gene>
    <name evidence="4" type="ORF">PENARI_c002G02924</name>
</gene>
<feature type="domain" description="Xylanolytic transcriptional activator regulatory" evidence="3">
    <location>
        <begin position="391"/>
        <end position="464"/>
    </location>
</feature>
<dbReference type="GO" id="GO:0005634">
    <property type="term" value="C:nucleus"/>
    <property type="evidence" value="ECO:0007669"/>
    <property type="project" value="TreeGrafter"/>
</dbReference>
<keyword evidence="5" id="KW-1185">Reference proteome</keyword>
<evidence type="ECO:0000313" key="4">
    <source>
        <dbReference type="EMBL" id="OGE57199.1"/>
    </source>
</evidence>
<feature type="compositionally biased region" description="Polar residues" evidence="2">
    <location>
        <begin position="188"/>
        <end position="199"/>
    </location>
</feature>
<evidence type="ECO:0000259" key="3">
    <source>
        <dbReference type="SMART" id="SM00906"/>
    </source>
</evidence>
<dbReference type="Proteomes" id="UP000177622">
    <property type="component" value="Unassembled WGS sequence"/>
</dbReference>
<dbReference type="PANTHER" id="PTHR31668:SF10">
    <property type="entry name" value="ZN(II)2CYS6 TRANSCRIPTION FACTOR (EUROFUNG)"/>
    <property type="match status" value="1"/>
</dbReference>
<dbReference type="SMART" id="SM00906">
    <property type="entry name" value="Fungal_trans"/>
    <property type="match status" value="1"/>
</dbReference>
<keyword evidence="1" id="KW-0539">Nucleus</keyword>
<comment type="caution">
    <text evidence="4">The sequence shown here is derived from an EMBL/GenBank/DDBJ whole genome shotgun (WGS) entry which is preliminary data.</text>
</comment>
<dbReference type="STRING" id="1835702.A0A1F5LW52"/>
<dbReference type="GO" id="GO:0003677">
    <property type="term" value="F:DNA binding"/>
    <property type="evidence" value="ECO:0007669"/>
    <property type="project" value="InterPro"/>
</dbReference>
<evidence type="ECO:0000256" key="1">
    <source>
        <dbReference type="ARBA" id="ARBA00023242"/>
    </source>
</evidence>
<dbReference type="PANTHER" id="PTHR31668">
    <property type="entry name" value="GLUCOSE TRANSPORT TRANSCRIPTION REGULATOR RGT1-RELATED-RELATED"/>
    <property type="match status" value="1"/>
</dbReference>
<dbReference type="EMBL" id="LXJU01000002">
    <property type="protein sequence ID" value="OGE57199.1"/>
    <property type="molecule type" value="Genomic_DNA"/>
</dbReference>
<proteinExistence type="predicted"/>
<evidence type="ECO:0000313" key="5">
    <source>
        <dbReference type="Proteomes" id="UP000177622"/>
    </source>
</evidence>
<dbReference type="GO" id="GO:0008270">
    <property type="term" value="F:zinc ion binding"/>
    <property type="evidence" value="ECO:0007669"/>
    <property type="project" value="InterPro"/>
</dbReference>
<dbReference type="RefSeq" id="XP_022492626.1">
    <property type="nucleotide sequence ID" value="XM_022627333.1"/>
</dbReference>
<dbReference type="OrthoDB" id="3034343at2759"/>
<dbReference type="GO" id="GO:0006351">
    <property type="term" value="P:DNA-templated transcription"/>
    <property type="evidence" value="ECO:0007669"/>
    <property type="project" value="InterPro"/>
</dbReference>
<sequence length="712" mass="79812">MALYAYSYNIVPCRNNQQSQGSLYRRPVGIDLDYAATLERGTHIEAHFFTSSSPRRGISQVDLSRPCTASCISATWARYNSDWVRRRRYLPLHTEPQPYRCIAPSFAEKPRGHLPQSAHIESTWKVEMRGLIGPTRSLHVYPAAAGNRDRRASKVAPVLPPPSLRAPASSAQQLGISPLVPASPQFPIPTQEQSDQDTPLSLDAEDDNPHILGPAVTGDNHVLADYLSNISGGQGIREIRPVEPGSSSSPVIFTKVQKRPFGLTWNSNPALHKLQVIEKLVEPWGPHLIDLYLKKINPCIPLLDEKSFRAQYTSARHRISPALLACLYAHMLTFWQHDPILSYERCPDVRFVWNLAIEASYSELHASAGISTIKAILLDVGGRPTTSMTGNGVRLASATALCHSLGLNRNPLPWDIPKAEKYLRMRIWWSILLHDRWSSLAYGTPPHIRRSQYDVPLPIPEYLSGSERDSEANAVFIELMRLTEVLDQCLEHVYNIHIAAVQPTTNLELELNKWVDSLTGNIRRIVIRGSNLETPGASNLRLAYLATCLLLRRIDLDRERRSEDHSGEQMANRIMEARRTAEDIVFLVQELGEAQLGDFWLPVVAFTFSSTVTFLIRCALETEQAAGLSQSTSLRLANDFLASLRSHQKNFGWDLADICVAQHSEVIEKLLRSGPPADTSDVTHAELSQHFMPDMSFVDDMFPSIWDTLQTI</sequence>
<organism evidence="4 5">
    <name type="scientific">Penicillium arizonense</name>
    <dbReference type="NCBI Taxonomy" id="1835702"/>
    <lineage>
        <taxon>Eukaryota</taxon>
        <taxon>Fungi</taxon>
        <taxon>Dikarya</taxon>
        <taxon>Ascomycota</taxon>
        <taxon>Pezizomycotina</taxon>
        <taxon>Eurotiomycetes</taxon>
        <taxon>Eurotiomycetidae</taxon>
        <taxon>Eurotiales</taxon>
        <taxon>Aspergillaceae</taxon>
        <taxon>Penicillium</taxon>
    </lineage>
</organism>
<dbReference type="InterPro" id="IPR050797">
    <property type="entry name" value="Carb_Metab_Trans_Reg"/>
</dbReference>
<dbReference type="GeneID" id="34572067"/>
<feature type="compositionally biased region" description="Low complexity" evidence="2">
    <location>
        <begin position="165"/>
        <end position="174"/>
    </location>
</feature>
<dbReference type="GO" id="GO:0001080">
    <property type="term" value="P:nitrogen catabolite activation of transcription from RNA polymerase II promoter"/>
    <property type="evidence" value="ECO:0007669"/>
    <property type="project" value="TreeGrafter"/>
</dbReference>
<dbReference type="InterPro" id="IPR007219">
    <property type="entry name" value="XnlR_reg_dom"/>
</dbReference>
<dbReference type="Pfam" id="PF04082">
    <property type="entry name" value="Fungal_trans"/>
    <property type="match status" value="1"/>
</dbReference>
<feature type="region of interest" description="Disordered" evidence="2">
    <location>
        <begin position="144"/>
        <end position="200"/>
    </location>
</feature>
<accession>A0A1F5LW52</accession>